<dbReference type="RefSeq" id="XP_022968891.1">
    <property type="nucleotide sequence ID" value="XM_023113123.1"/>
</dbReference>
<keyword evidence="1" id="KW-0560">Oxidoreductase</keyword>
<dbReference type="GO" id="GO:0004497">
    <property type="term" value="F:monooxygenase activity"/>
    <property type="evidence" value="ECO:0007669"/>
    <property type="project" value="UniProtKB-KW"/>
</dbReference>
<evidence type="ECO:0000256" key="1">
    <source>
        <dbReference type="ARBA" id="ARBA00023002"/>
    </source>
</evidence>
<dbReference type="Proteomes" id="UP000504608">
    <property type="component" value="Unplaced"/>
</dbReference>
<sequence length="427" mass="47332">FVLSNNISSTGKPYSGRQFIIHSPLISRPKRFLCINHGSSGLATALGLHRLGIRSLVLETSDSLRAAGYALTTWNNAWKALDALGVADSLRRHHDRLAGNVTFSAVSGLPTSNLRFTTRGEQEARTVMRKSLLEALAMDLPKGTIRYSSKLVSIEESAGFLKLLHLADGTLLKTKVLIGCDGVKSVVAKWLGFKKPSLSGRNATRGITTYENGHGFENNFMWFFSKGLRFGVMPCNANTVYWFSTWHSSKQGKEIEENPVRLKQHILSKLGKVPDRVRAVVEDSKVDSFVSLPLRCRHPWELVWNDFSRGNVCIAGDALHSMTPDLGQGGCSALEDGVVLARCLAKAMLRNPMGGGEEEYKRIEKGLEKYAKERRWRCIKLITTSYVVGSIQESEGKLMNYLRDNILADFLVGLLMKFSAFDCGTLT</sequence>
<feature type="non-terminal residue" evidence="6">
    <location>
        <position position="1"/>
    </location>
</feature>
<evidence type="ECO:0000313" key="6">
    <source>
        <dbReference type="RefSeq" id="XP_022968891.1"/>
    </source>
</evidence>
<dbReference type="PANTHER" id="PTHR45934">
    <property type="entry name" value="FAD/NAD(P)-BINDING OXIDOREDUCTASE FAMILY PROTEIN"/>
    <property type="match status" value="1"/>
</dbReference>
<name>A0A6J1HW45_CUCMA</name>
<keyword evidence="2" id="KW-0503">Monooxygenase</keyword>
<evidence type="ECO:0000259" key="4">
    <source>
        <dbReference type="Pfam" id="PF01494"/>
    </source>
</evidence>
<dbReference type="Pfam" id="PF01494">
    <property type="entry name" value="FAD_binding_3"/>
    <property type="match status" value="1"/>
</dbReference>
<reference evidence="6" key="1">
    <citation type="submission" date="2025-08" db="UniProtKB">
        <authorList>
            <consortium name="RefSeq"/>
        </authorList>
    </citation>
    <scope>IDENTIFICATION</scope>
    <source>
        <tissue evidence="6">Young leaves</tissue>
    </source>
</reference>
<proteinExistence type="inferred from homology"/>
<dbReference type="GO" id="GO:0071949">
    <property type="term" value="F:FAD binding"/>
    <property type="evidence" value="ECO:0007669"/>
    <property type="project" value="InterPro"/>
</dbReference>
<evidence type="ECO:0000256" key="3">
    <source>
        <dbReference type="ARBA" id="ARBA00024018"/>
    </source>
</evidence>
<dbReference type="Gene3D" id="3.50.50.60">
    <property type="entry name" value="FAD/NAD(P)-binding domain"/>
    <property type="match status" value="1"/>
</dbReference>
<comment type="similarity">
    <text evidence="3">Belongs to the 3-hydroxybenzoate 6-hydroxylase family.</text>
</comment>
<organism evidence="5 6">
    <name type="scientific">Cucurbita maxima</name>
    <name type="common">Pumpkin</name>
    <name type="synonym">Winter squash</name>
    <dbReference type="NCBI Taxonomy" id="3661"/>
    <lineage>
        <taxon>Eukaryota</taxon>
        <taxon>Viridiplantae</taxon>
        <taxon>Streptophyta</taxon>
        <taxon>Embryophyta</taxon>
        <taxon>Tracheophyta</taxon>
        <taxon>Spermatophyta</taxon>
        <taxon>Magnoliopsida</taxon>
        <taxon>eudicotyledons</taxon>
        <taxon>Gunneridae</taxon>
        <taxon>Pentapetalae</taxon>
        <taxon>rosids</taxon>
        <taxon>fabids</taxon>
        <taxon>Cucurbitales</taxon>
        <taxon>Cucurbitaceae</taxon>
        <taxon>Cucurbiteae</taxon>
        <taxon>Cucurbita</taxon>
    </lineage>
</organism>
<dbReference type="AlphaFoldDB" id="A0A6J1HW45"/>
<feature type="domain" description="FAD-binding" evidence="4">
    <location>
        <begin position="38"/>
        <end position="348"/>
    </location>
</feature>
<dbReference type="InterPro" id="IPR036188">
    <property type="entry name" value="FAD/NAD-bd_sf"/>
</dbReference>
<dbReference type="InterPro" id="IPR044560">
    <property type="entry name" value="MOase"/>
</dbReference>
<keyword evidence="5" id="KW-1185">Reference proteome</keyword>
<accession>A0A6J1HW45</accession>
<dbReference type="SUPFAM" id="SSF51905">
    <property type="entry name" value="FAD/NAD(P)-binding domain"/>
    <property type="match status" value="1"/>
</dbReference>
<evidence type="ECO:0000256" key="2">
    <source>
        <dbReference type="ARBA" id="ARBA00023033"/>
    </source>
</evidence>
<dbReference type="PRINTS" id="PR00420">
    <property type="entry name" value="RNGMNOXGNASE"/>
</dbReference>
<evidence type="ECO:0000313" key="5">
    <source>
        <dbReference type="Proteomes" id="UP000504608"/>
    </source>
</evidence>
<dbReference type="PANTHER" id="PTHR45934:SF20">
    <property type="entry name" value="MONOOXYGENASE 2-RELATED"/>
    <property type="match status" value="1"/>
</dbReference>
<gene>
    <name evidence="6" type="primary">LOC111468075</name>
</gene>
<dbReference type="GeneID" id="111468075"/>
<dbReference type="InterPro" id="IPR002938">
    <property type="entry name" value="FAD-bd"/>
</dbReference>
<dbReference type="KEGG" id="cmax:111468075"/>
<dbReference type="OrthoDB" id="655030at2759"/>
<protein>
    <submittedName>
        <fullName evidence="6">Monooxygenase 2-like</fullName>
    </submittedName>
</protein>